<evidence type="ECO:0000259" key="2">
    <source>
        <dbReference type="Pfam" id="PF21741"/>
    </source>
</evidence>
<keyword evidence="1" id="KW-0812">Transmembrane</keyword>
<evidence type="ECO:0000256" key="1">
    <source>
        <dbReference type="SAM" id="Phobius"/>
    </source>
</evidence>
<keyword evidence="1" id="KW-0472">Membrane</keyword>
<sequence length="113" mass="12973">MNPIWEVSFGDFLLVTVILGGGAAFLTGRAAAADWRGTRELILYVLLLGCAVRFLHFALFEGTLLQPWYYVVDIVVLGIFAWIGRRLTRASQMGRQYRFEYDKKSPLTWRRKA</sequence>
<feature type="transmembrane region" description="Helical" evidence="1">
    <location>
        <begin position="41"/>
        <end position="60"/>
    </location>
</feature>
<comment type="caution">
    <text evidence="3">The sequence shown here is derived from an EMBL/GenBank/DDBJ whole genome shotgun (WGS) entry which is preliminary data.</text>
</comment>
<dbReference type="EMBL" id="RCWN01000001">
    <property type="protein sequence ID" value="RLQ88760.1"/>
    <property type="molecule type" value="Genomic_DNA"/>
</dbReference>
<dbReference type="AlphaFoldDB" id="A0A3L7JE63"/>
<accession>A0A3L7JE63</accession>
<evidence type="ECO:0000313" key="3">
    <source>
        <dbReference type="EMBL" id="RLQ88760.1"/>
    </source>
</evidence>
<dbReference type="InterPro" id="IPR049201">
    <property type="entry name" value="DUF6867"/>
</dbReference>
<organism evidence="3 4">
    <name type="scientific">Notoacmeibacter ruber</name>
    <dbReference type="NCBI Taxonomy" id="2670375"/>
    <lineage>
        <taxon>Bacteria</taxon>
        <taxon>Pseudomonadati</taxon>
        <taxon>Pseudomonadota</taxon>
        <taxon>Alphaproteobacteria</taxon>
        <taxon>Hyphomicrobiales</taxon>
        <taxon>Notoacmeibacteraceae</taxon>
        <taxon>Notoacmeibacter</taxon>
    </lineage>
</organism>
<feature type="domain" description="DUF6867" evidence="2">
    <location>
        <begin position="12"/>
        <end position="112"/>
    </location>
</feature>
<protein>
    <recommendedName>
        <fullName evidence="2">DUF6867 domain-containing protein</fullName>
    </recommendedName>
</protein>
<dbReference type="Pfam" id="PF21741">
    <property type="entry name" value="DUF6867"/>
    <property type="match status" value="1"/>
</dbReference>
<proteinExistence type="predicted"/>
<feature type="transmembrane region" description="Helical" evidence="1">
    <location>
        <begin position="12"/>
        <end position="32"/>
    </location>
</feature>
<gene>
    <name evidence="3" type="ORF">D8780_11585</name>
</gene>
<name>A0A3L7JE63_9HYPH</name>
<keyword evidence="1" id="KW-1133">Transmembrane helix</keyword>
<dbReference type="Proteomes" id="UP000281094">
    <property type="component" value="Unassembled WGS sequence"/>
</dbReference>
<feature type="transmembrane region" description="Helical" evidence="1">
    <location>
        <begin position="66"/>
        <end position="83"/>
    </location>
</feature>
<dbReference type="RefSeq" id="WP_121645727.1">
    <property type="nucleotide sequence ID" value="NZ_RCWN01000001.1"/>
</dbReference>
<reference evidence="3 4" key="1">
    <citation type="submission" date="2018-10" db="EMBL/GenBank/DDBJ databases">
        <title>Notoacmeibacter sp. M2BS9Y-3-1, whole genome shotgun sequence.</title>
        <authorList>
            <person name="Tuo L."/>
        </authorList>
    </citation>
    <scope>NUCLEOTIDE SEQUENCE [LARGE SCALE GENOMIC DNA]</scope>
    <source>
        <strain evidence="3 4">M2BS9Y-3-1</strain>
    </source>
</reference>
<evidence type="ECO:0000313" key="4">
    <source>
        <dbReference type="Proteomes" id="UP000281094"/>
    </source>
</evidence>
<keyword evidence="4" id="KW-1185">Reference proteome</keyword>